<evidence type="ECO:0000313" key="3">
    <source>
        <dbReference type="Proteomes" id="UP001230933"/>
    </source>
</evidence>
<dbReference type="AlphaFoldDB" id="A0AAX3ZYL7"/>
<proteinExistence type="predicted"/>
<feature type="signal peptide" evidence="1">
    <location>
        <begin position="1"/>
        <end position="27"/>
    </location>
</feature>
<organism evidence="2 3">
    <name type="scientific">Rhodococcus erythropolis</name>
    <name type="common">Arthrobacter picolinophilus</name>
    <dbReference type="NCBI Taxonomy" id="1833"/>
    <lineage>
        <taxon>Bacteria</taxon>
        <taxon>Bacillati</taxon>
        <taxon>Actinomycetota</taxon>
        <taxon>Actinomycetes</taxon>
        <taxon>Mycobacteriales</taxon>
        <taxon>Nocardiaceae</taxon>
        <taxon>Rhodococcus</taxon>
        <taxon>Rhodococcus erythropolis group</taxon>
    </lineage>
</organism>
<accession>A0AAX3ZYL7</accession>
<reference evidence="2" key="1">
    <citation type="submission" date="2023-08" db="EMBL/GenBank/DDBJ databases">
        <title>Isolation and Characterization of Rhodococcus erythropolis MGMM8.</title>
        <authorList>
            <person name="Diabankana R.G.C."/>
            <person name="Afordoanyi D.M."/>
            <person name="Validov S.Z."/>
        </authorList>
    </citation>
    <scope>NUCLEOTIDE SEQUENCE</scope>
    <source>
        <strain evidence="2">MGMM8</strain>
    </source>
</reference>
<keyword evidence="1" id="KW-0732">Signal</keyword>
<evidence type="ECO:0000313" key="2">
    <source>
        <dbReference type="EMBL" id="WMN02085.1"/>
    </source>
</evidence>
<evidence type="ECO:0000256" key="1">
    <source>
        <dbReference type="SAM" id="SignalP"/>
    </source>
</evidence>
<dbReference type="Proteomes" id="UP001230933">
    <property type="component" value="Chromosome"/>
</dbReference>
<feature type="chain" id="PRO_5043926378" evidence="1">
    <location>
        <begin position="28"/>
        <end position="164"/>
    </location>
</feature>
<dbReference type="EMBL" id="CP124545">
    <property type="protein sequence ID" value="WMN02085.1"/>
    <property type="molecule type" value="Genomic_DNA"/>
</dbReference>
<protein>
    <submittedName>
        <fullName evidence="2">Uncharacterized protein</fullName>
    </submittedName>
</protein>
<dbReference type="RefSeq" id="WP_020906712.1">
    <property type="nucleotide sequence ID" value="NZ_CP124545.1"/>
</dbReference>
<name>A0AAX3ZYL7_RHOER</name>
<gene>
    <name evidence="2" type="ORF">QIE55_30485</name>
</gene>
<sequence>MKRLGIGTAVLAGAATMAIIGGGTASAFPAPVAPTADYMICGMAYSGGGSGAVVDGKSTPAPAGAVAASGKVIVASLWTVFNTQVDLDPANVSPDGKSVLITTNSSGDWCYTGSSTLATTVTTGGTVRLQSAGGTTTHPSINALDFLDHKDATFNSATGFNFKY</sequence>